<dbReference type="VEuPathDB" id="FungiDB:MELLADRAFT_46599"/>
<dbReference type="PANTHER" id="PTHR18444">
    <property type="entry name" value="UPF0538 FAMILY MEMBER"/>
    <property type="match status" value="1"/>
</dbReference>
<dbReference type="InterPro" id="IPR018794">
    <property type="entry name" value="UPF0538"/>
</dbReference>
<dbReference type="PANTHER" id="PTHR18444:SF9">
    <property type="entry name" value="UPF0538 PROTEIN C2ORF76"/>
    <property type="match status" value="1"/>
</dbReference>
<sequence length="133" mass="15543">MASTLTNELKPITDVTLTIRIIKSFKFRNFKSLVLHHLNELTLDGLLEICLKEMKEQTGWKAFQNLKLDTFKLYTKAHGSKTTNLIINLDQDELIFTDHTIHLSELGLENETELSLFNRLEYDEFKSNPEQSW</sequence>
<reference evidence="3" key="1">
    <citation type="journal article" date="2011" name="Proc. Natl. Acad. Sci. U.S.A.">
        <title>Obligate biotrophy features unraveled by the genomic analysis of rust fungi.</title>
        <authorList>
            <person name="Duplessis S."/>
            <person name="Cuomo C.A."/>
            <person name="Lin Y.-C."/>
            <person name="Aerts A."/>
            <person name="Tisserant E."/>
            <person name="Veneault-Fourrey C."/>
            <person name="Joly D.L."/>
            <person name="Hacquard S."/>
            <person name="Amselem J."/>
            <person name="Cantarel B.L."/>
            <person name="Chiu R."/>
            <person name="Coutinho P.M."/>
            <person name="Feau N."/>
            <person name="Field M."/>
            <person name="Frey P."/>
            <person name="Gelhaye E."/>
            <person name="Goldberg J."/>
            <person name="Grabherr M.G."/>
            <person name="Kodira C.D."/>
            <person name="Kohler A."/>
            <person name="Kuees U."/>
            <person name="Lindquist E.A."/>
            <person name="Lucas S.M."/>
            <person name="Mago R."/>
            <person name="Mauceli E."/>
            <person name="Morin E."/>
            <person name="Murat C."/>
            <person name="Pangilinan J.L."/>
            <person name="Park R."/>
            <person name="Pearson M."/>
            <person name="Quesneville H."/>
            <person name="Rouhier N."/>
            <person name="Sakthikumar S."/>
            <person name="Salamov A.A."/>
            <person name="Schmutz J."/>
            <person name="Selles B."/>
            <person name="Shapiro H."/>
            <person name="Tanguay P."/>
            <person name="Tuskan G.A."/>
            <person name="Henrissat B."/>
            <person name="Van de Peer Y."/>
            <person name="Rouze P."/>
            <person name="Ellis J.G."/>
            <person name="Dodds P.N."/>
            <person name="Schein J.E."/>
            <person name="Zhong S."/>
            <person name="Hamelin R.C."/>
            <person name="Grigoriev I.V."/>
            <person name="Szabo L.J."/>
            <person name="Martin F."/>
        </authorList>
    </citation>
    <scope>NUCLEOTIDE SEQUENCE [LARGE SCALE GENOMIC DNA]</scope>
    <source>
        <strain evidence="3">98AG31 / pathotype 3-4-7</strain>
    </source>
</reference>
<proteinExistence type="inferred from homology"/>
<protein>
    <recommendedName>
        <fullName evidence="4">Cytoplasmic protein</fullName>
    </recommendedName>
</protein>
<dbReference type="Pfam" id="PF10209">
    <property type="entry name" value="DUF2340"/>
    <property type="match status" value="1"/>
</dbReference>
<evidence type="ECO:0008006" key="4">
    <source>
        <dbReference type="Google" id="ProtNLM"/>
    </source>
</evidence>
<name>F4R4Z5_MELLP</name>
<dbReference type="FunCoup" id="F4R4Z5">
    <property type="interactions" value="19"/>
</dbReference>
<dbReference type="AlphaFoldDB" id="F4R4Z5"/>
<dbReference type="RefSeq" id="XP_007404341.1">
    <property type="nucleotide sequence ID" value="XM_007404279.1"/>
</dbReference>
<accession>F4R4Z5</accession>
<dbReference type="KEGG" id="mlr:MELLADRAFT_46599"/>
<evidence type="ECO:0000313" key="3">
    <source>
        <dbReference type="Proteomes" id="UP000001072"/>
    </source>
</evidence>
<dbReference type="HOGENOM" id="CLU_117792_0_0_1"/>
<evidence type="ECO:0000256" key="1">
    <source>
        <dbReference type="ARBA" id="ARBA00007176"/>
    </source>
</evidence>
<evidence type="ECO:0000313" key="2">
    <source>
        <dbReference type="EMBL" id="EGG11966.1"/>
    </source>
</evidence>
<dbReference type="Proteomes" id="UP000001072">
    <property type="component" value="Unassembled WGS sequence"/>
</dbReference>
<dbReference type="OrthoDB" id="937at2759"/>
<dbReference type="GeneID" id="18928360"/>
<keyword evidence="3" id="KW-1185">Reference proteome</keyword>
<organism evidence="3">
    <name type="scientific">Melampsora larici-populina (strain 98AG31 / pathotype 3-4-7)</name>
    <name type="common">Poplar leaf rust fungus</name>
    <dbReference type="NCBI Taxonomy" id="747676"/>
    <lineage>
        <taxon>Eukaryota</taxon>
        <taxon>Fungi</taxon>
        <taxon>Dikarya</taxon>
        <taxon>Basidiomycota</taxon>
        <taxon>Pucciniomycotina</taxon>
        <taxon>Pucciniomycetes</taxon>
        <taxon>Pucciniales</taxon>
        <taxon>Melampsoraceae</taxon>
        <taxon>Melampsora</taxon>
    </lineage>
</organism>
<dbReference type="eggNOG" id="KOG4147">
    <property type="taxonomic scope" value="Eukaryota"/>
</dbReference>
<comment type="similarity">
    <text evidence="1">Belongs to the UPF0538 family.</text>
</comment>
<gene>
    <name evidence="2" type="ORF">MELLADRAFT_46599</name>
</gene>
<dbReference type="EMBL" id="GL883091">
    <property type="protein sequence ID" value="EGG11966.1"/>
    <property type="molecule type" value="Genomic_DNA"/>
</dbReference>
<dbReference type="InParanoid" id="F4R4Z5"/>